<comment type="function">
    <text evidence="13">Transport of potassium into the cell. Likely operates as a K(+):H(+) symporter.</text>
</comment>
<dbReference type="AlphaFoldDB" id="A0A1M6PI37"/>
<keyword evidence="10 13" id="KW-1133">Transmembrane helix</keyword>
<dbReference type="PANTHER" id="PTHR30540:SF79">
    <property type="entry name" value="LOW AFFINITY POTASSIUM TRANSPORT SYSTEM PROTEIN KUP"/>
    <property type="match status" value="1"/>
</dbReference>
<evidence type="ECO:0000256" key="4">
    <source>
        <dbReference type="ARBA" id="ARBA00022475"/>
    </source>
</evidence>
<evidence type="ECO:0000313" key="16">
    <source>
        <dbReference type="EMBL" id="SHK07618.1"/>
    </source>
</evidence>
<evidence type="ECO:0000256" key="7">
    <source>
        <dbReference type="ARBA" id="ARBA00022692"/>
    </source>
</evidence>
<dbReference type="GO" id="GO:0015293">
    <property type="term" value="F:symporter activity"/>
    <property type="evidence" value="ECO:0007669"/>
    <property type="project" value="UniProtKB-UniRule"/>
</dbReference>
<keyword evidence="3 13" id="KW-0813">Transport</keyword>
<evidence type="ECO:0000256" key="2">
    <source>
        <dbReference type="ARBA" id="ARBA00007019"/>
    </source>
</evidence>
<evidence type="ECO:0000256" key="12">
    <source>
        <dbReference type="ARBA" id="ARBA00023136"/>
    </source>
</evidence>
<keyword evidence="4 13" id="KW-1003">Cell membrane</keyword>
<dbReference type="InterPro" id="IPR023051">
    <property type="entry name" value="Kup"/>
</dbReference>
<keyword evidence="7 13" id="KW-0812">Transmembrane</keyword>
<gene>
    <name evidence="13" type="primary">kup</name>
    <name evidence="16" type="ORF">SAMN05444159_2350</name>
</gene>
<feature type="transmembrane region" description="Helical" evidence="13">
    <location>
        <begin position="397"/>
        <end position="417"/>
    </location>
</feature>
<evidence type="ECO:0000256" key="8">
    <source>
        <dbReference type="ARBA" id="ARBA00022847"/>
    </source>
</evidence>
<keyword evidence="9 13" id="KW-0630">Potassium</keyword>
<evidence type="ECO:0000256" key="1">
    <source>
        <dbReference type="ARBA" id="ARBA00004141"/>
    </source>
</evidence>
<evidence type="ECO:0000256" key="11">
    <source>
        <dbReference type="ARBA" id="ARBA00023065"/>
    </source>
</evidence>
<keyword evidence="8 13" id="KW-0769">Symport</keyword>
<evidence type="ECO:0000256" key="3">
    <source>
        <dbReference type="ARBA" id="ARBA00022448"/>
    </source>
</evidence>
<feature type="transmembrane region" description="Helical" evidence="13">
    <location>
        <begin position="172"/>
        <end position="191"/>
    </location>
</feature>
<accession>A0A1M6PI37</accession>
<feature type="transmembrane region" description="Helical" evidence="13">
    <location>
        <begin position="249"/>
        <end position="268"/>
    </location>
</feature>
<dbReference type="Pfam" id="PF22776">
    <property type="entry name" value="K_trans_C"/>
    <property type="match status" value="1"/>
</dbReference>
<dbReference type="RefSeq" id="WP_244562272.1">
    <property type="nucleotide sequence ID" value="NZ_LT670844.1"/>
</dbReference>
<evidence type="ECO:0000256" key="5">
    <source>
        <dbReference type="ARBA" id="ARBA00022519"/>
    </source>
</evidence>
<keyword evidence="11 13" id="KW-0406">Ion transport</keyword>
<comment type="similarity">
    <text evidence="2 13">Belongs to the HAK/KUP transporter (TC 2.A.72) family.</text>
</comment>
<feature type="transmembrane region" description="Helical" evidence="13">
    <location>
        <begin position="203"/>
        <end position="229"/>
    </location>
</feature>
<dbReference type="PANTHER" id="PTHR30540">
    <property type="entry name" value="OSMOTIC STRESS POTASSIUM TRANSPORTER"/>
    <property type="match status" value="1"/>
</dbReference>
<reference evidence="16 17" key="1">
    <citation type="submission" date="2016-11" db="EMBL/GenBank/DDBJ databases">
        <authorList>
            <person name="Jaros S."/>
            <person name="Januszkiewicz K."/>
            <person name="Wedrychowicz H."/>
        </authorList>
    </citation>
    <scope>NUCLEOTIDE SEQUENCE [LARGE SCALE GENOMIC DNA]</scope>
    <source>
        <strain evidence="16 17">GAS499</strain>
    </source>
</reference>
<feature type="transmembrane region" description="Helical" evidence="13">
    <location>
        <begin position="429"/>
        <end position="451"/>
    </location>
</feature>
<comment type="catalytic activity">
    <reaction evidence="13">
        <text>K(+)(in) + H(+)(in) = K(+)(out) + H(+)(out)</text>
        <dbReference type="Rhea" id="RHEA:28490"/>
        <dbReference type="ChEBI" id="CHEBI:15378"/>
        <dbReference type="ChEBI" id="CHEBI:29103"/>
    </reaction>
</comment>
<dbReference type="InterPro" id="IPR003855">
    <property type="entry name" value="K+_transporter"/>
</dbReference>
<feature type="transmembrane region" description="Helical" evidence="13">
    <location>
        <begin position="280"/>
        <end position="301"/>
    </location>
</feature>
<evidence type="ECO:0000256" key="6">
    <source>
        <dbReference type="ARBA" id="ARBA00022538"/>
    </source>
</evidence>
<evidence type="ECO:0000259" key="14">
    <source>
        <dbReference type="Pfam" id="PF02705"/>
    </source>
</evidence>
<dbReference type="EMBL" id="LT670844">
    <property type="protein sequence ID" value="SHK07618.1"/>
    <property type="molecule type" value="Genomic_DNA"/>
</dbReference>
<keyword evidence="5" id="KW-0997">Cell inner membrane</keyword>
<feature type="domain" description="K+ potassium transporter C-terminal" evidence="15">
    <location>
        <begin position="508"/>
        <end position="657"/>
    </location>
</feature>
<dbReference type="Pfam" id="PF02705">
    <property type="entry name" value="K_trans"/>
    <property type="match status" value="1"/>
</dbReference>
<evidence type="ECO:0000256" key="9">
    <source>
        <dbReference type="ARBA" id="ARBA00022958"/>
    </source>
</evidence>
<dbReference type="GO" id="GO:0015079">
    <property type="term" value="F:potassium ion transmembrane transporter activity"/>
    <property type="evidence" value="ECO:0007669"/>
    <property type="project" value="UniProtKB-UniRule"/>
</dbReference>
<feature type="transmembrane region" description="Helical" evidence="13">
    <location>
        <begin position="136"/>
        <end position="160"/>
    </location>
</feature>
<proteinExistence type="inferred from homology"/>
<feature type="transmembrane region" description="Helical" evidence="13">
    <location>
        <begin position="371"/>
        <end position="391"/>
    </location>
</feature>
<keyword evidence="6 13" id="KW-0633">Potassium transport</keyword>
<comment type="subcellular location">
    <subcellularLocation>
        <location evidence="13">Cell membrane</location>
        <topology evidence="13">Multi-pass membrane protein</topology>
    </subcellularLocation>
    <subcellularLocation>
        <location evidence="1">Membrane</location>
        <topology evidence="1">Multi-pass membrane protein</topology>
    </subcellularLocation>
</comment>
<feature type="domain" description="K+ potassium transporter integral membrane" evidence="14">
    <location>
        <begin position="44"/>
        <end position="496"/>
    </location>
</feature>
<feature type="transmembrane region" description="Helical" evidence="13">
    <location>
        <begin position="321"/>
        <end position="345"/>
    </location>
</feature>
<dbReference type="HAMAP" id="MF_01522">
    <property type="entry name" value="Kup"/>
    <property type="match status" value="1"/>
</dbReference>
<feature type="transmembrane region" description="Helical" evidence="13">
    <location>
        <begin position="457"/>
        <end position="474"/>
    </location>
</feature>
<evidence type="ECO:0000313" key="17">
    <source>
        <dbReference type="Proteomes" id="UP000189935"/>
    </source>
</evidence>
<keyword evidence="12 13" id="KW-0472">Membrane</keyword>
<feature type="transmembrane region" description="Helical" evidence="13">
    <location>
        <begin position="42"/>
        <end position="64"/>
    </location>
</feature>
<dbReference type="Proteomes" id="UP000189935">
    <property type="component" value="Chromosome I"/>
</dbReference>
<feature type="transmembrane region" description="Helical" evidence="13">
    <location>
        <begin position="84"/>
        <end position="105"/>
    </location>
</feature>
<dbReference type="GO" id="GO:0005886">
    <property type="term" value="C:plasma membrane"/>
    <property type="evidence" value="ECO:0007669"/>
    <property type="project" value="UniProtKB-SubCell"/>
</dbReference>
<evidence type="ECO:0000256" key="10">
    <source>
        <dbReference type="ARBA" id="ARBA00022989"/>
    </source>
</evidence>
<name>A0A1M6PI37_9BRAD</name>
<dbReference type="InterPro" id="IPR053951">
    <property type="entry name" value="K_trans_N"/>
</dbReference>
<organism evidence="16 17">
    <name type="scientific">Bradyrhizobium lablabi</name>
    <dbReference type="NCBI Taxonomy" id="722472"/>
    <lineage>
        <taxon>Bacteria</taxon>
        <taxon>Pseudomonadati</taxon>
        <taxon>Pseudomonadota</taxon>
        <taxon>Alphaproteobacteria</taxon>
        <taxon>Hyphomicrobiales</taxon>
        <taxon>Nitrobacteraceae</taxon>
        <taxon>Bradyrhizobium</taxon>
    </lineage>
</organism>
<dbReference type="InterPro" id="IPR053952">
    <property type="entry name" value="K_trans_C"/>
</dbReference>
<evidence type="ECO:0000259" key="15">
    <source>
        <dbReference type="Pfam" id="PF22776"/>
    </source>
</evidence>
<evidence type="ECO:0000256" key="13">
    <source>
        <dbReference type="HAMAP-Rule" id="MF_01522"/>
    </source>
</evidence>
<protein>
    <recommendedName>
        <fullName evidence="13">Probable potassium transport system protein Kup</fullName>
    </recommendedName>
</protein>
<sequence length="657" mass="70441">MDMPSDAPVGGLIDRSATGVVSSPSDARLDQAKYLHHAGSPWFLALTALGVVFGDIGTSPLYAFQVALTGTGHPAPTAADVLGIVSLILWALMVMVSLKYVVFVLRADNDGEGGILALLSLVGADQVAKGAKLPAIVLLGVIGASLLYGDGVITPAISVLSAMEGLKLVAPGFEHFIVPATIAVLVGLFVIQQHGTGIIGKLFGPIMVVWFVVIGGLGAANIWLAPAILRAVNPAEAAQFLIADPKVSFVVIGAVFLALTGGEALYADMGHVGASAIRRAWFGLVLPALLLNYFGQGALILADPTAADNPFYKLAPGWALIPMLLLATFATIIASQALISGVFSLTRQAMQMGLSPRAKITPTSFDEAGQIYVPAANWLLMVGTLFTVVLFRSSENLAAAYGIAVSGTMLITTILLYRVTVSRWQWPAAVAIPVIAVFGAIDATFLVSNSIKIVEGGWFPLIVGTVIAILMLCWRKGSWEVKHRLHEMSMPLPEFLVYADNAVIGRAPGMGVWLTKVDHGASPMLLRHIEHNRVLHETVVLLTFISDRRPRVPFHERHSVHRLGHGFYRIQVRLGFMQTPDIPLTLINCNRLGFDADLEHKNYYIAHETIVRSEEGSSMGPITFAVFSFLNRIASRAPDFFKIPQDAIIEVGFRAAI</sequence>